<name>A0A1I0FPG4_9GAMM</name>
<organism evidence="1 2">
    <name type="scientific">Thorsellia anophelis DSM 18579</name>
    <dbReference type="NCBI Taxonomy" id="1123402"/>
    <lineage>
        <taxon>Bacteria</taxon>
        <taxon>Pseudomonadati</taxon>
        <taxon>Pseudomonadota</taxon>
        <taxon>Gammaproteobacteria</taxon>
        <taxon>Enterobacterales</taxon>
        <taxon>Thorselliaceae</taxon>
        <taxon>Thorsellia</taxon>
    </lineage>
</organism>
<evidence type="ECO:0000313" key="1">
    <source>
        <dbReference type="EMBL" id="SET60328.1"/>
    </source>
</evidence>
<gene>
    <name evidence="1" type="ORF">SAMN02583745_02855</name>
</gene>
<dbReference type="EMBL" id="FOHV01000045">
    <property type="protein sequence ID" value="SET60328.1"/>
    <property type="molecule type" value="Genomic_DNA"/>
</dbReference>
<evidence type="ECO:0000313" key="2">
    <source>
        <dbReference type="Proteomes" id="UP000242642"/>
    </source>
</evidence>
<dbReference type="RefSeq" id="WP_093322541.1">
    <property type="nucleotide sequence ID" value="NZ_FOHV01000045.1"/>
</dbReference>
<protein>
    <submittedName>
        <fullName evidence="1">Uncharacterized protein</fullName>
    </submittedName>
</protein>
<proteinExistence type="predicted"/>
<sequence length="65" mass="7130">MEDQTQVAKLVLTLDISELRKLLEEIEATKICCKCCQVAQAETSSTIKSTGVIYALGINNLSDRV</sequence>
<keyword evidence="2" id="KW-1185">Reference proteome</keyword>
<dbReference type="AlphaFoldDB" id="A0A1I0FPG4"/>
<reference evidence="2" key="1">
    <citation type="submission" date="2016-10" db="EMBL/GenBank/DDBJ databases">
        <authorList>
            <person name="Varghese N."/>
            <person name="Submissions S."/>
        </authorList>
    </citation>
    <scope>NUCLEOTIDE SEQUENCE [LARGE SCALE GENOMIC DNA]</scope>
    <source>
        <strain evidence="2">DSM 18579</strain>
    </source>
</reference>
<accession>A0A1I0FPG4</accession>
<dbReference type="Proteomes" id="UP000242642">
    <property type="component" value="Unassembled WGS sequence"/>
</dbReference>